<keyword evidence="1" id="KW-0533">Nickel</keyword>
<dbReference type="Proteomes" id="UP000241201">
    <property type="component" value="Unassembled WGS sequence"/>
</dbReference>
<dbReference type="InterPro" id="IPR026043">
    <property type="entry name" value="NadR"/>
</dbReference>
<organism evidence="4 5">
    <name type="scientific">Faecalibacillus faecis</name>
    <dbReference type="NCBI Taxonomy" id="1982628"/>
    <lineage>
        <taxon>Bacteria</taxon>
        <taxon>Bacillati</taxon>
        <taxon>Bacillota</taxon>
        <taxon>Erysipelotrichia</taxon>
        <taxon>Erysipelotrichales</taxon>
        <taxon>Coprobacillaceae</taxon>
        <taxon>Faecalibacillus</taxon>
    </lineage>
</organism>
<comment type="caution">
    <text evidence="4">The sequence shown here is derived from an EMBL/GenBank/DDBJ whole genome shotgun (WGS) entry which is preliminary data.</text>
</comment>
<feature type="binding site" evidence="1">
    <location>
        <position position="74"/>
    </location>
    <ligand>
        <name>Ni(2+)</name>
        <dbReference type="ChEBI" id="CHEBI:49786"/>
    </ligand>
</feature>
<dbReference type="Gene3D" id="1.10.10.10">
    <property type="entry name" value="Winged helix-like DNA-binding domain superfamily/Winged helix DNA-binding domain"/>
    <property type="match status" value="1"/>
</dbReference>
<dbReference type="InterPro" id="IPR036388">
    <property type="entry name" value="WH-like_DNA-bd_sf"/>
</dbReference>
<evidence type="ECO:0000259" key="3">
    <source>
        <dbReference type="Pfam" id="PF08279"/>
    </source>
</evidence>
<dbReference type="InterPro" id="IPR013196">
    <property type="entry name" value="HTH_11"/>
</dbReference>
<dbReference type="InterPro" id="IPR004173">
    <property type="entry name" value="3H_domain"/>
</dbReference>
<feature type="domain" description="3H" evidence="2">
    <location>
        <begin position="71"/>
        <end position="166"/>
    </location>
</feature>
<dbReference type="PANTHER" id="PTHR40068">
    <property type="entry name" value="TRANSCRIPTION REPRESSOR NIAR-RELATED"/>
    <property type="match status" value="1"/>
</dbReference>
<feature type="binding site" evidence="1">
    <location>
        <position position="143"/>
    </location>
    <ligand>
        <name>Ni(2+)</name>
        <dbReference type="ChEBI" id="CHEBI:49786"/>
    </ligand>
</feature>
<dbReference type="AlphaFoldDB" id="A0A2T3G3S4"/>
<proteinExistence type="predicted"/>
<accession>A0A2T3G3S4</accession>
<evidence type="ECO:0000256" key="1">
    <source>
        <dbReference type="PIRSR" id="PIRSR037847-1"/>
    </source>
</evidence>
<evidence type="ECO:0000313" key="4">
    <source>
        <dbReference type="EMBL" id="PST42173.1"/>
    </source>
</evidence>
<dbReference type="GO" id="GO:0046872">
    <property type="term" value="F:metal ion binding"/>
    <property type="evidence" value="ECO:0007669"/>
    <property type="project" value="UniProtKB-KW"/>
</dbReference>
<keyword evidence="4" id="KW-0238">DNA-binding</keyword>
<gene>
    <name evidence="4" type="ORF">C7U55_01040</name>
</gene>
<evidence type="ECO:0000259" key="2">
    <source>
        <dbReference type="Pfam" id="PF02829"/>
    </source>
</evidence>
<name>A0A2T3G3S4_9FIRM</name>
<protein>
    <submittedName>
        <fullName evidence="4">DNA-binding transcriptional regulator</fullName>
    </submittedName>
</protein>
<dbReference type="PIRSF" id="PIRSF037847">
    <property type="entry name" value="NiaR"/>
    <property type="match status" value="1"/>
</dbReference>
<evidence type="ECO:0000313" key="5">
    <source>
        <dbReference type="Proteomes" id="UP000241201"/>
    </source>
</evidence>
<sequence length="181" mass="20868">MDGNKRREAIIDILKNSLQPVSGTYLAKTLQVSRQVIVQDIALLRAGDYDIYSTHKGYVLNTQKVCKRIFKVHHDDNEVEKELSLIVDLGGFVEDVFVYHKVYNIVKATLNIASRRDIKNYMTNLQTGHSSLLKNVTSGYHYHTVHADNEEILDEIQEELQKAGFLAQLQEYEPVDFWKDK</sequence>
<keyword evidence="5" id="KW-1185">Reference proteome</keyword>
<dbReference type="EMBL" id="PYLP01000001">
    <property type="protein sequence ID" value="PST42173.1"/>
    <property type="molecule type" value="Genomic_DNA"/>
</dbReference>
<keyword evidence="1" id="KW-0479">Metal-binding</keyword>
<dbReference type="Pfam" id="PF02829">
    <property type="entry name" value="3H"/>
    <property type="match status" value="1"/>
</dbReference>
<feature type="domain" description="Helix-turn-helix type 11" evidence="3">
    <location>
        <begin position="6"/>
        <end position="58"/>
    </location>
</feature>
<feature type="binding site" evidence="1">
    <location>
        <position position="82"/>
    </location>
    <ligand>
        <name>Ni(2+)</name>
        <dbReference type="ChEBI" id="CHEBI:49786"/>
    </ligand>
</feature>
<dbReference type="SUPFAM" id="SSF75500">
    <property type="entry name" value="Putative transcriptional regulator TM1602, C-terminal domain"/>
    <property type="match status" value="1"/>
</dbReference>
<dbReference type="InterPro" id="IPR036390">
    <property type="entry name" value="WH_DNA-bd_sf"/>
</dbReference>
<dbReference type="Pfam" id="PF08279">
    <property type="entry name" value="HTH_11"/>
    <property type="match status" value="1"/>
</dbReference>
<dbReference type="GeneID" id="77469690"/>
<dbReference type="GO" id="GO:0003677">
    <property type="term" value="F:DNA binding"/>
    <property type="evidence" value="ECO:0007669"/>
    <property type="project" value="UniProtKB-KW"/>
</dbReference>
<dbReference type="PANTHER" id="PTHR40068:SF1">
    <property type="entry name" value="TRANSCRIPTION REPRESSOR NIAR-RELATED"/>
    <property type="match status" value="1"/>
</dbReference>
<dbReference type="SUPFAM" id="SSF46785">
    <property type="entry name" value="Winged helix' DNA-binding domain"/>
    <property type="match status" value="1"/>
</dbReference>
<dbReference type="InterPro" id="IPR035922">
    <property type="entry name" value="3H_dom_sf"/>
</dbReference>
<reference evidence="5" key="1">
    <citation type="submission" date="2018-03" db="EMBL/GenBank/DDBJ databases">
        <title>Lachnoclostridium SNUG30370 gen.nov., sp.nov., isolated from human faeces.</title>
        <authorList>
            <person name="Seo B."/>
            <person name="Jeon K."/>
            <person name="Ko G."/>
        </authorList>
    </citation>
    <scope>NUCLEOTIDE SEQUENCE [LARGE SCALE GENOMIC DNA]</scope>
    <source>
        <strain evidence="5">SNUG30370</strain>
    </source>
</reference>
<dbReference type="Gene3D" id="3.30.1340.20">
    <property type="entry name" value="3H domain"/>
    <property type="match status" value="1"/>
</dbReference>
<dbReference type="RefSeq" id="WP_106986958.1">
    <property type="nucleotide sequence ID" value="NZ_JAJCFI010000014.1"/>
</dbReference>
<feature type="binding site" evidence="1">
    <location>
        <position position="141"/>
    </location>
    <ligand>
        <name>Ni(2+)</name>
        <dbReference type="ChEBI" id="CHEBI:49786"/>
    </ligand>
</feature>